<dbReference type="RefSeq" id="WP_140402343.1">
    <property type="nucleotide sequence ID" value="NZ_CADFGW010000001.1"/>
</dbReference>
<comment type="caution">
    <text evidence="2">The sequence shown here is derived from an EMBL/GenBank/DDBJ whole genome shotgun (WGS) entry which is preliminary data.</text>
</comment>
<name>A0ABD7L7A0_9BURK</name>
<organism evidence="2 3">
    <name type="scientific">Burkholderia multivorans</name>
    <dbReference type="NCBI Taxonomy" id="87883"/>
    <lineage>
        <taxon>Bacteria</taxon>
        <taxon>Pseudomonadati</taxon>
        <taxon>Pseudomonadota</taxon>
        <taxon>Betaproteobacteria</taxon>
        <taxon>Burkholderiales</taxon>
        <taxon>Burkholderiaceae</taxon>
        <taxon>Burkholderia</taxon>
        <taxon>Burkholderia cepacia complex</taxon>
    </lineage>
</organism>
<accession>A0ABD7L7A0</accession>
<dbReference type="AlphaFoldDB" id="A0ABD7L7A0"/>
<dbReference type="InterPro" id="IPR004045">
    <property type="entry name" value="Glutathione_S-Trfase_N"/>
</dbReference>
<gene>
    <name evidence="2" type="ORF">UA18_03584</name>
</gene>
<evidence type="ECO:0000313" key="3">
    <source>
        <dbReference type="Proteomes" id="UP000196218"/>
    </source>
</evidence>
<protein>
    <recommendedName>
        <fullName evidence="1">GST N-terminal domain-containing protein</fullName>
    </recommendedName>
</protein>
<reference evidence="2 3" key="1">
    <citation type="submission" date="2016-04" db="EMBL/GenBank/DDBJ databases">
        <authorList>
            <person name="Peeters C."/>
        </authorList>
    </citation>
    <scope>NUCLEOTIDE SEQUENCE [LARGE SCALE GENOMIC DNA]</scope>
    <source>
        <strain evidence="2">LMG 29311</strain>
    </source>
</reference>
<dbReference type="PROSITE" id="PS50404">
    <property type="entry name" value="GST_NTER"/>
    <property type="match status" value="1"/>
</dbReference>
<evidence type="ECO:0000259" key="1">
    <source>
        <dbReference type="PROSITE" id="PS50404"/>
    </source>
</evidence>
<sequence length="77" mass="8323">MAKTFNEMDELPVLGHRRKIMSQSGVILDYLAEVINCYGMRTSGEKSRGGFGLIICVSQDLISQSASEGSLDLVALA</sequence>
<proteinExistence type="predicted"/>
<evidence type="ECO:0000313" key="2">
    <source>
        <dbReference type="EMBL" id="SAJ97434.1"/>
    </source>
</evidence>
<dbReference type="EMBL" id="FKJW01000005">
    <property type="protein sequence ID" value="SAJ97434.1"/>
    <property type="molecule type" value="Genomic_DNA"/>
</dbReference>
<dbReference type="Proteomes" id="UP000196218">
    <property type="component" value="Unassembled WGS sequence"/>
</dbReference>
<feature type="domain" description="GST N-terminal" evidence="1">
    <location>
        <begin position="1"/>
        <end position="39"/>
    </location>
</feature>